<sequence length="134" mass="15132">MSGETNLTTLIRNMSPVLRAGEFVFSTVKNTDHIPREDSIGEFKEPEGVTIIIDRKKAEHLNLSYEYIASWITLEIHSSLDAVGLTAIFSTELAKHKISCNVIAGYYHDHIFVHKKDENKAINVLKNLSENYKG</sequence>
<dbReference type="STRING" id="1317122.ATO12_08870"/>
<dbReference type="Gene3D" id="3.30.2130.10">
    <property type="entry name" value="VC0802-like"/>
    <property type="match status" value="1"/>
</dbReference>
<dbReference type="PANTHER" id="PTHR39199">
    <property type="entry name" value="BLR5128 PROTEIN"/>
    <property type="match status" value="1"/>
</dbReference>
<evidence type="ECO:0000313" key="3">
    <source>
        <dbReference type="EMBL" id="EZH74840.1"/>
    </source>
</evidence>
<dbReference type="InterPro" id="IPR018717">
    <property type="entry name" value="DUF2241"/>
</dbReference>
<dbReference type="AlphaFoldDB" id="A0A023BXW3"/>
<dbReference type="PANTHER" id="PTHR39199:SF1">
    <property type="entry name" value="BLR5128 PROTEIN"/>
    <property type="match status" value="1"/>
</dbReference>
<dbReference type="EMBL" id="AQRA01000002">
    <property type="protein sequence ID" value="EZH74840.1"/>
    <property type="molecule type" value="Genomic_DNA"/>
</dbReference>
<comment type="caution">
    <text evidence="3">The sequence shown here is derived from an EMBL/GenBank/DDBJ whole genome shotgun (WGS) entry which is preliminary data.</text>
</comment>
<feature type="domain" description="CASTOR ACT" evidence="2">
    <location>
        <begin position="70"/>
        <end position="126"/>
    </location>
</feature>
<dbReference type="OrthoDB" id="517867at2"/>
<dbReference type="RefSeq" id="WP_034239679.1">
    <property type="nucleotide sequence ID" value="NZ_AQRA01000002.1"/>
</dbReference>
<dbReference type="Pfam" id="PF13840">
    <property type="entry name" value="ACT_7"/>
    <property type="match status" value="1"/>
</dbReference>
<organism evidence="3 4">
    <name type="scientific">Aquimarina atlantica</name>
    <dbReference type="NCBI Taxonomy" id="1317122"/>
    <lineage>
        <taxon>Bacteria</taxon>
        <taxon>Pseudomonadati</taxon>
        <taxon>Bacteroidota</taxon>
        <taxon>Flavobacteriia</taxon>
        <taxon>Flavobacteriales</taxon>
        <taxon>Flavobacteriaceae</taxon>
        <taxon>Aquimarina</taxon>
    </lineage>
</organism>
<keyword evidence="3" id="KW-0808">Transferase</keyword>
<dbReference type="Proteomes" id="UP000023541">
    <property type="component" value="Unassembled WGS sequence"/>
</dbReference>
<keyword evidence="4" id="KW-1185">Reference proteome</keyword>
<dbReference type="Pfam" id="PF10000">
    <property type="entry name" value="ACT_3"/>
    <property type="match status" value="1"/>
</dbReference>
<dbReference type="GO" id="GO:0016740">
    <property type="term" value="F:transferase activity"/>
    <property type="evidence" value="ECO:0007669"/>
    <property type="project" value="UniProtKB-KW"/>
</dbReference>
<name>A0A023BXW3_9FLAO</name>
<proteinExistence type="predicted"/>
<reference evidence="3 4" key="1">
    <citation type="submission" date="2014-04" db="EMBL/GenBank/DDBJ databases">
        <title>Aquimarina sp. 22II-S11-z7 Genome Sequencing.</title>
        <authorList>
            <person name="Lai Q."/>
        </authorList>
    </citation>
    <scope>NUCLEOTIDE SEQUENCE [LARGE SCALE GENOMIC DNA]</scope>
    <source>
        <strain evidence="3 4">22II-S11-z7</strain>
    </source>
</reference>
<dbReference type="InterPro" id="IPR045865">
    <property type="entry name" value="ACT-like_dom_sf"/>
</dbReference>
<evidence type="ECO:0000313" key="4">
    <source>
        <dbReference type="Proteomes" id="UP000023541"/>
    </source>
</evidence>
<evidence type="ECO:0000259" key="2">
    <source>
        <dbReference type="Pfam" id="PF13840"/>
    </source>
</evidence>
<gene>
    <name evidence="3" type="ORF">ATO12_08870</name>
</gene>
<dbReference type="SUPFAM" id="SSF55021">
    <property type="entry name" value="ACT-like"/>
    <property type="match status" value="2"/>
</dbReference>
<accession>A0A023BXW3</accession>
<protein>
    <submittedName>
        <fullName evidence="3">Acetyltransferase</fullName>
    </submittedName>
</protein>
<dbReference type="InterPro" id="IPR027795">
    <property type="entry name" value="CASTOR_ACT_dom"/>
</dbReference>
<dbReference type="eggNOG" id="COG3602">
    <property type="taxonomic scope" value="Bacteria"/>
</dbReference>
<feature type="domain" description="DUF2241" evidence="1">
    <location>
        <begin position="2"/>
        <end position="69"/>
    </location>
</feature>
<evidence type="ECO:0000259" key="1">
    <source>
        <dbReference type="Pfam" id="PF10000"/>
    </source>
</evidence>